<name>A0A927B588_9BACT</name>
<keyword evidence="2" id="KW-1185">Reference proteome</keyword>
<dbReference type="AlphaFoldDB" id="A0A927B588"/>
<proteinExistence type="predicted"/>
<reference evidence="1" key="1">
    <citation type="submission" date="2020-09" db="EMBL/GenBank/DDBJ databases">
        <authorList>
            <person name="Kim M.K."/>
        </authorList>
    </citation>
    <scope>NUCLEOTIDE SEQUENCE</scope>
    <source>
        <strain evidence="1">BT704</strain>
    </source>
</reference>
<evidence type="ECO:0000313" key="2">
    <source>
        <dbReference type="Proteomes" id="UP000653797"/>
    </source>
</evidence>
<dbReference type="EMBL" id="JACXAA010000009">
    <property type="protein sequence ID" value="MBD2755670.1"/>
    <property type="molecule type" value="Genomic_DNA"/>
</dbReference>
<evidence type="ECO:0000313" key="1">
    <source>
        <dbReference type="EMBL" id="MBD2755670.1"/>
    </source>
</evidence>
<evidence type="ECO:0008006" key="3">
    <source>
        <dbReference type="Google" id="ProtNLM"/>
    </source>
</evidence>
<organism evidence="1 2">
    <name type="scientific">Spirosoma validum</name>
    <dbReference type="NCBI Taxonomy" id="2771355"/>
    <lineage>
        <taxon>Bacteria</taxon>
        <taxon>Pseudomonadati</taxon>
        <taxon>Bacteroidota</taxon>
        <taxon>Cytophagia</taxon>
        <taxon>Cytophagales</taxon>
        <taxon>Cytophagaceae</taxon>
        <taxon>Spirosoma</taxon>
    </lineage>
</organism>
<protein>
    <recommendedName>
        <fullName evidence="3">Lipoprotein</fullName>
    </recommendedName>
</protein>
<comment type="caution">
    <text evidence="1">The sequence shown here is derived from an EMBL/GenBank/DDBJ whole genome shotgun (WGS) entry which is preliminary data.</text>
</comment>
<gene>
    <name evidence="1" type="ORF">IC230_22390</name>
</gene>
<dbReference type="PROSITE" id="PS51257">
    <property type="entry name" value="PROKAR_LIPOPROTEIN"/>
    <property type="match status" value="1"/>
</dbReference>
<accession>A0A927B588</accession>
<dbReference type="RefSeq" id="WP_191041295.1">
    <property type="nucleotide sequence ID" value="NZ_JACXAA010000009.1"/>
</dbReference>
<dbReference type="Proteomes" id="UP000653797">
    <property type="component" value="Unassembled WGS sequence"/>
</dbReference>
<sequence>MIRLILLTWLALTLGCKKDSVVQAGPERTEAAYIFPSNLAADGCEEVISLQTDSAFAKPTEYKPSPSTLPLVQKALKETPFNPDQAGRPVTIRFVETGNQVFLQCGWGSRREMSEIEVLEIKPR</sequence>